<gene>
    <name evidence="1" type="primary">jg20264</name>
    <name evidence="1" type="ORF">PAEG_LOCUS9331</name>
</gene>
<dbReference type="Proteomes" id="UP000838756">
    <property type="component" value="Unassembled WGS sequence"/>
</dbReference>
<proteinExistence type="predicted"/>
<protein>
    <submittedName>
        <fullName evidence="1">Jg20264 protein</fullName>
    </submittedName>
</protein>
<name>A0A8S4R3E9_9NEOP</name>
<keyword evidence="2" id="KW-1185">Reference proteome</keyword>
<sequence length="78" mass="9064">MWCFRKGCGFVTTRDENSVSLMLPTPALLFWIHPCVMESEFRKTYYEKHRGQDTEIAFTNQMSRPAEGPQEQFLSSLG</sequence>
<reference evidence="1" key="1">
    <citation type="submission" date="2022-03" db="EMBL/GenBank/DDBJ databases">
        <authorList>
            <person name="Lindestad O."/>
        </authorList>
    </citation>
    <scope>NUCLEOTIDE SEQUENCE</scope>
</reference>
<evidence type="ECO:0000313" key="1">
    <source>
        <dbReference type="EMBL" id="CAH2230055.1"/>
    </source>
</evidence>
<evidence type="ECO:0000313" key="2">
    <source>
        <dbReference type="Proteomes" id="UP000838756"/>
    </source>
</evidence>
<dbReference type="EMBL" id="CAKXAJ010024767">
    <property type="protein sequence ID" value="CAH2230055.1"/>
    <property type="molecule type" value="Genomic_DNA"/>
</dbReference>
<organism evidence="1 2">
    <name type="scientific">Pararge aegeria aegeria</name>
    <dbReference type="NCBI Taxonomy" id="348720"/>
    <lineage>
        <taxon>Eukaryota</taxon>
        <taxon>Metazoa</taxon>
        <taxon>Ecdysozoa</taxon>
        <taxon>Arthropoda</taxon>
        <taxon>Hexapoda</taxon>
        <taxon>Insecta</taxon>
        <taxon>Pterygota</taxon>
        <taxon>Neoptera</taxon>
        <taxon>Endopterygota</taxon>
        <taxon>Lepidoptera</taxon>
        <taxon>Glossata</taxon>
        <taxon>Ditrysia</taxon>
        <taxon>Papilionoidea</taxon>
        <taxon>Nymphalidae</taxon>
        <taxon>Satyrinae</taxon>
        <taxon>Satyrini</taxon>
        <taxon>Parargina</taxon>
        <taxon>Pararge</taxon>
    </lineage>
</organism>
<comment type="caution">
    <text evidence="1">The sequence shown here is derived from an EMBL/GenBank/DDBJ whole genome shotgun (WGS) entry which is preliminary data.</text>
</comment>
<dbReference type="AlphaFoldDB" id="A0A8S4R3E9"/>
<accession>A0A8S4R3E9</accession>